<accession>A0A437MYX1</accession>
<keyword evidence="1" id="KW-0472">Membrane</keyword>
<evidence type="ECO:0000313" key="3">
    <source>
        <dbReference type="Proteomes" id="UP000282759"/>
    </source>
</evidence>
<protein>
    <recommendedName>
        <fullName evidence="4">CcoQ/FixQ family Cbb3-type cytochrome c oxidase assembly chaperone</fullName>
    </recommendedName>
</protein>
<keyword evidence="1" id="KW-1133">Transmembrane helix</keyword>
<name>A0A437MYX1_9SPHI</name>
<sequence length="62" mass="7239">MFKQFIHNINGDQVYLITSLGIFLLFFIVVTVMLIRIRKNHADYMSAIPLHDSKQPAKTFEL</sequence>
<gene>
    <name evidence="2" type="ORF">EOD41_02595</name>
</gene>
<dbReference type="RefSeq" id="WP_127703209.1">
    <property type="nucleotide sequence ID" value="NZ_SACK01000001.1"/>
</dbReference>
<keyword evidence="1" id="KW-0812">Transmembrane</keyword>
<dbReference type="Proteomes" id="UP000282759">
    <property type="component" value="Unassembled WGS sequence"/>
</dbReference>
<dbReference type="AlphaFoldDB" id="A0A437MYX1"/>
<evidence type="ECO:0000313" key="2">
    <source>
        <dbReference type="EMBL" id="RVU02843.1"/>
    </source>
</evidence>
<evidence type="ECO:0000256" key="1">
    <source>
        <dbReference type="SAM" id="Phobius"/>
    </source>
</evidence>
<keyword evidence="3" id="KW-1185">Reference proteome</keyword>
<comment type="caution">
    <text evidence="2">The sequence shown here is derived from an EMBL/GenBank/DDBJ whole genome shotgun (WGS) entry which is preliminary data.</text>
</comment>
<evidence type="ECO:0008006" key="4">
    <source>
        <dbReference type="Google" id="ProtNLM"/>
    </source>
</evidence>
<organism evidence="2 3">
    <name type="scientific">Mucilaginibacter limnophilus</name>
    <dbReference type="NCBI Taxonomy" id="1932778"/>
    <lineage>
        <taxon>Bacteria</taxon>
        <taxon>Pseudomonadati</taxon>
        <taxon>Bacteroidota</taxon>
        <taxon>Sphingobacteriia</taxon>
        <taxon>Sphingobacteriales</taxon>
        <taxon>Sphingobacteriaceae</taxon>
        <taxon>Mucilaginibacter</taxon>
    </lineage>
</organism>
<dbReference type="EMBL" id="SACK01000001">
    <property type="protein sequence ID" value="RVU02843.1"/>
    <property type="molecule type" value="Genomic_DNA"/>
</dbReference>
<dbReference type="OrthoDB" id="1495084at2"/>
<feature type="transmembrane region" description="Helical" evidence="1">
    <location>
        <begin position="14"/>
        <end position="35"/>
    </location>
</feature>
<reference evidence="2 3" key="1">
    <citation type="submission" date="2019-01" db="EMBL/GenBank/DDBJ databases">
        <authorList>
            <person name="Chen W.-M."/>
        </authorList>
    </citation>
    <scope>NUCLEOTIDE SEQUENCE [LARGE SCALE GENOMIC DNA]</scope>
    <source>
        <strain evidence="2 3">YBJ-36</strain>
    </source>
</reference>
<proteinExistence type="predicted"/>